<protein>
    <submittedName>
        <fullName evidence="1">Uu.00g011630.m01.CDS01</fullName>
    </submittedName>
</protein>
<reference evidence="1" key="1">
    <citation type="submission" date="2023-10" db="EMBL/GenBank/DDBJ databases">
        <authorList>
            <person name="Hackl T."/>
        </authorList>
    </citation>
    <scope>NUCLEOTIDE SEQUENCE</scope>
</reference>
<name>A0AAI8VXS5_9PEZI</name>
<evidence type="ECO:0000313" key="1">
    <source>
        <dbReference type="EMBL" id="CAJ2513044.1"/>
    </source>
</evidence>
<comment type="caution">
    <text evidence="1">The sequence shown here is derived from an EMBL/GenBank/DDBJ whole genome shotgun (WGS) entry which is preliminary data.</text>
</comment>
<gene>
    <name evidence="1" type="ORF">KHLLAP_LOCUS13512</name>
</gene>
<dbReference type="EMBL" id="CAUWAG010000020">
    <property type="protein sequence ID" value="CAJ2513044.1"/>
    <property type="molecule type" value="Genomic_DNA"/>
</dbReference>
<dbReference type="AlphaFoldDB" id="A0AAI8VXS5"/>
<dbReference type="Proteomes" id="UP001295740">
    <property type="component" value="Unassembled WGS sequence"/>
</dbReference>
<dbReference type="Gene3D" id="3.10.450.50">
    <property type="match status" value="1"/>
</dbReference>
<accession>A0AAI8VXS5</accession>
<dbReference type="InterPro" id="IPR032710">
    <property type="entry name" value="NTF2-like_dom_sf"/>
</dbReference>
<keyword evidence="2" id="KW-1185">Reference proteome</keyword>
<proteinExistence type="predicted"/>
<dbReference type="SUPFAM" id="SSF54427">
    <property type="entry name" value="NTF2-like"/>
    <property type="match status" value="1"/>
</dbReference>
<evidence type="ECO:0000313" key="2">
    <source>
        <dbReference type="Proteomes" id="UP001295740"/>
    </source>
</evidence>
<sequence>MVFIPPPVLKATVIAFIGDLSDRKWDSLPGYFTSDANWWTSGNPDLVTGAGTTTVTEHLPLLSGLADQFTDYSFDIVNIVGDTGRVMLEAQAKGLGPQDLVYINNITMSLKMTDAGKIADMREYPDHVEINWLIQWFQDHQSNSTSAKRH</sequence>
<organism evidence="1 2">
    <name type="scientific">Anthostomella pinea</name>
    <dbReference type="NCBI Taxonomy" id="933095"/>
    <lineage>
        <taxon>Eukaryota</taxon>
        <taxon>Fungi</taxon>
        <taxon>Dikarya</taxon>
        <taxon>Ascomycota</taxon>
        <taxon>Pezizomycotina</taxon>
        <taxon>Sordariomycetes</taxon>
        <taxon>Xylariomycetidae</taxon>
        <taxon>Xylariales</taxon>
        <taxon>Xylariaceae</taxon>
        <taxon>Anthostomella</taxon>
    </lineage>
</organism>